<comment type="caution">
    <text evidence="1">The sequence shown here is derived from an EMBL/GenBank/DDBJ whole genome shotgun (WGS) entry which is preliminary data.</text>
</comment>
<proteinExistence type="predicted"/>
<dbReference type="EMBL" id="LAZR01007121">
    <property type="protein sequence ID" value="KKM87305.1"/>
    <property type="molecule type" value="Genomic_DNA"/>
</dbReference>
<organism evidence="1">
    <name type="scientific">marine sediment metagenome</name>
    <dbReference type="NCBI Taxonomy" id="412755"/>
    <lineage>
        <taxon>unclassified sequences</taxon>
        <taxon>metagenomes</taxon>
        <taxon>ecological metagenomes</taxon>
    </lineage>
</organism>
<evidence type="ECO:0000313" key="1">
    <source>
        <dbReference type="EMBL" id="KKM87305.1"/>
    </source>
</evidence>
<protein>
    <submittedName>
        <fullName evidence="1">Uncharacterized protein</fullName>
    </submittedName>
</protein>
<reference evidence="1" key="1">
    <citation type="journal article" date="2015" name="Nature">
        <title>Complex archaea that bridge the gap between prokaryotes and eukaryotes.</title>
        <authorList>
            <person name="Spang A."/>
            <person name="Saw J.H."/>
            <person name="Jorgensen S.L."/>
            <person name="Zaremba-Niedzwiedzka K."/>
            <person name="Martijn J."/>
            <person name="Lind A.E."/>
            <person name="van Eijk R."/>
            <person name="Schleper C."/>
            <person name="Guy L."/>
            <person name="Ettema T.J."/>
        </authorList>
    </citation>
    <scope>NUCLEOTIDE SEQUENCE</scope>
</reference>
<gene>
    <name evidence="1" type="ORF">LCGC14_1270360</name>
</gene>
<name>A0A0F9NF36_9ZZZZ</name>
<sequence length="28" mass="3138">LAGSEHLEDLTLPEASEFIDKLKAEPKR</sequence>
<dbReference type="AlphaFoldDB" id="A0A0F9NF36"/>
<feature type="non-terminal residue" evidence="1">
    <location>
        <position position="1"/>
    </location>
</feature>
<accession>A0A0F9NF36</accession>